<feature type="domain" description="Beta-lactamase-related" evidence="3">
    <location>
        <begin position="24"/>
        <end position="317"/>
    </location>
</feature>
<protein>
    <submittedName>
        <fullName evidence="4">Serine hydrolase</fullName>
    </submittedName>
</protein>
<dbReference type="Pfam" id="PF00144">
    <property type="entry name" value="Beta-lactamase"/>
    <property type="match status" value="1"/>
</dbReference>
<comment type="subcellular location">
    <subcellularLocation>
        <location evidence="1">Membrane</location>
    </subcellularLocation>
</comment>
<evidence type="ECO:0000259" key="3">
    <source>
        <dbReference type="Pfam" id="PF00144"/>
    </source>
</evidence>
<dbReference type="EMBL" id="BOPH01000022">
    <property type="protein sequence ID" value="GIJ67059.1"/>
    <property type="molecule type" value="Genomic_DNA"/>
</dbReference>
<dbReference type="PANTHER" id="PTHR46825">
    <property type="entry name" value="D-ALANYL-D-ALANINE-CARBOXYPEPTIDASE/ENDOPEPTIDASE AMPH"/>
    <property type="match status" value="1"/>
</dbReference>
<dbReference type="GO" id="GO:0016020">
    <property type="term" value="C:membrane"/>
    <property type="evidence" value="ECO:0007669"/>
    <property type="project" value="UniProtKB-SubCell"/>
</dbReference>
<dbReference type="SUPFAM" id="SSF56601">
    <property type="entry name" value="beta-lactamase/transpeptidase-like"/>
    <property type="match status" value="1"/>
</dbReference>
<name>A0A8J4EA23_9ACTN</name>
<dbReference type="InterPro" id="IPR012338">
    <property type="entry name" value="Beta-lactam/transpept-like"/>
</dbReference>
<dbReference type="Gene3D" id="3.40.710.10">
    <property type="entry name" value="DD-peptidase/beta-lactamase superfamily"/>
    <property type="match status" value="1"/>
</dbReference>
<proteinExistence type="predicted"/>
<dbReference type="GO" id="GO:0016787">
    <property type="term" value="F:hydrolase activity"/>
    <property type="evidence" value="ECO:0007669"/>
    <property type="project" value="UniProtKB-KW"/>
</dbReference>
<evidence type="ECO:0000256" key="2">
    <source>
        <dbReference type="ARBA" id="ARBA00023136"/>
    </source>
</evidence>
<reference evidence="4" key="1">
    <citation type="submission" date="2021-01" db="EMBL/GenBank/DDBJ databases">
        <title>Whole genome shotgun sequence of Virgisporangium ochraceum NBRC 16418.</title>
        <authorList>
            <person name="Komaki H."/>
            <person name="Tamura T."/>
        </authorList>
    </citation>
    <scope>NUCLEOTIDE SEQUENCE</scope>
    <source>
        <strain evidence="4">NBRC 16418</strain>
    </source>
</reference>
<dbReference type="RefSeq" id="WP_203927018.1">
    <property type="nucleotide sequence ID" value="NZ_BOPH01000022.1"/>
</dbReference>
<accession>A0A8J4EA23</accession>
<organism evidence="4 5">
    <name type="scientific">Virgisporangium ochraceum</name>
    <dbReference type="NCBI Taxonomy" id="65505"/>
    <lineage>
        <taxon>Bacteria</taxon>
        <taxon>Bacillati</taxon>
        <taxon>Actinomycetota</taxon>
        <taxon>Actinomycetes</taxon>
        <taxon>Micromonosporales</taxon>
        <taxon>Micromonosporaceae</taxon>
        <taxon>Virgisporangium</taxon>
    </lineage>
</organism>
<keyword evidence="4" id="KW-0378">Hydrolase</keyword>
<evidence type="ECO:0000313" key="4">
    <source>
        <dbReference type="EMBL" id="GIJ67059.1"/>
    </source>
</evidence>
<gene>
    <name evidence="4" type="ORF">Voc01_019760</name>
</gene>
<dbReference type="InterPro" id="IPR001466">
    <property type="entry name" value="Beta-lactam-related"/>
</dbReference>
<sequence length="333" mass="35737">MDAIPVPADFSGVVSIDRADDSAGEPSVRQAHGLANRAAGIPNRVDTRFGIASGSKGFVAVAAASLVESGELRLDTTARSVLGDDLPLIADDVTVEHLLAHRSGIGDYLAEGDDDDLTQYVMKQPVHVLDRTEAFLAELDGYPTVFAAGERFAYNNGGFVVLALILERVSGVPFHDLVHARVFAPAGMADTAYLRSDELPPNTALGYLHADGLRTNVLHLPVRGNGDGGAYSTAADLSTFWRALFAGKLVSPELVENLVRRHSDKAWLDMAYGLGFWLRPDGKVQLEGSDAGVSFRSVHDRETATTWTFMSNWTDGAWPVARQVIPVTPPQSA</sequence>
<dbReference type="PANTHER" id="PTHR46825:SF11">
    <property type="entry name" value="PENICILLIN-BINDING PROTEIN 4"/>
    <property type="match status" value="1"/>
</dbReference>
<dbReference type="AlphaFoldDB" id="A0A8J4EA23"/>
<comment type="caution">
    <text evidence="4">The sequence shown here is derived from an EMBL/GenBank/DDBJ whole genome shotgun (WGS) entry which is preliminary data.</text>
</comment>
<evidence type="ECO:0000313" key="5">
    <source>
        <dbReference type="Proteomes" id="UP000635606"/>
    </source>
</evidence>
<evidence type="ECO:0000256" key="1">
    <source>
        <dbReference type="ARBA" id="ARBA00004370"/>
    </source>
</evidence>
<dbReference type="Proteomes" id="UP000635606">
    <property type="component" value="Unassembled WGS sequence"/>
</dbReference>
<keyword evidence="5" id="KW-1185">Reference proteome</keyword>
<keyword evidence="2" id="KW-0472">Membrane</keyword>
<dbReference type="InterPro" id="IPR050491">
    <property type="entry name" value="AmpC-like"/>
</dbReference>